<name>A0A8J8CE99_9EURY</name>
<gene>
    <name evidence="2" type="ORF">EGD98_17560</name>
</gene>
<reference evidence="2" key="1">
    <citation type="submission" date="2021-06" db="EMBL/GenBank/DDBJ databases">
        <title>Halomicroarcula sp. F24A a new haloarchaeum isolated from saline soil.</title>
        <authorList>
            <person name="Duran-Viseras A."/>
            <person name="Sanchez-Porro C."/>
            <person name="Ventosa A."/>
        </authorList>
    </citation>
    <scope>NUCLEOTIDE SEQUENCE</scope>
    <source>
        <strain evidence="2">F24A</strain>
    </source>
</reference>
<dbReference type="EMBL" id="RKLQ01000004">
    <property type="protein sequence ID" value="MBX0305470.1"/>
    <property type="molecule type" value="Genomic_DNA"/>
</dbReference>
<feature type="region of interest" description="Disordered" evidence="1">
    <location>
        <begin position="217"/>
        <end position="237"/>
    </location>
</feature>
<proteinExistence type="predicted"/>
<accession>A0A8J8CE99</accession>
<dbReference type="RefSeq" id="WP_220589703.1">
    <property type="nucleotide sequence ID" value="NZ_RKLQ01000004.1"/>
</dbReference>
<keyword evidence="3" id="KW-1185">Reference proteome</keyword>
<protein>
    <submittedName>
        <fullName evidence="2">Uncharacterized protein</fullName>
    </submittedName>
</protein>
<dbReference type="AlphaFoldDB" id="A0A8J8CE99"/>
<evidence type="ECO:0000313" key="3">
    <source>
        <dbReference type="Proteomes" id="UP000783863"/>
    </source>
</evidence>
<sequence length="305" mass="33891">MESIGDSYEKRAVSLGGYGSAVPFHGISSLDPAKPGMSRYIPIPIDQTPSPDDILDKLDQVSENLNGDLGQGKMYYSFQCQDFGLSASGIKQLEEDLQNPFELREQLGATLEERFGKELDSHRPCFIILTAVEYGLFYMLLRGGKNYTSDDKSEWEPAYHTKSGVIVDDPVTSWPNLEEIIDTNGRPIVQEATELTTARAEVQEQPVREAYPLDQSADKGDADIIGGKNPFTKNTVDSDDEEIGEAFDKTSHLTFRVNGGTLGFENEVEYRVKSATAYKPEEITLWGHPLVFTNPMCTAVEQEQT</sequence>
<evidence type="ECO:0000313" key="2">
    <source>
        <dbReference type="EMBL" id="MBX0305470.1"/>
    </source>
</evidence>
<comment type="caution">
    <text evidence="2">The sequence shown here is derived from an EMBL/GenBank/DDBJ whole genome shotgun (WGS) entry which is preliminary data.</text>
</comment>
<organism evidence="2 3">
    <name type="scientific">Haloarcula salinisoli</name>
    <dbReference type="NCBI Taxonomy" id="2487746"/>
    <lineage>
        <taxon>Archaea</taxon>
        <taxon>Methanobacteriati</taxon>
        <taxon>Methanobacteriota</taxon>
        <taxon>Stenosarchaea group</taxon>
        <taxon>Halobacteria</taxon>
        <taxon>Halobacteriales</taxon>
        <taxon>Haloarculaceae</taxon>
        <taxon>Haloarcula</taxon>
    </lineage>
</organism>
<evidence type="ECO:0000256" key="1">
    <source>
        <dbReference type="SAM" id="MobiDB-lite"/>
    </source>
</evidence>
<dbReference type="Proteomes" id="UP000783863">
    <property type="component" value="Unassembled WGS sequence"/>
</dbReference>